<dbReference type="Proteomes" id="UP001372834">
    <property type="component" value="Unassembled WGS sequence"/>
</dbReference>
<accession>A0AAN8NR65</accession>
<dbReference type="EMBL" id="JAWJWE010000040">
    <property type="protein sequence ID" value="KAK6619419.1"/>
    <property type="molecule type" value="Genomic_DNA"/>
</dbReference>
<gene>
    <name evidence="1" type="ORF">RUM43_012176</name>
</gene>
<evidence type="ECO:0000313" key="2">
    <source>
        <dbReference type="Proteomes" id="UP001372834"/>
    </source>
</evidence>
<organism evidence="1 2">
    <name type="scientific">Polyplax serrata</name>
    <name type="common">Common mouse louse</name>
    <dbReference type="NCBI Taxonomy" id="468196"/>
    <lineage>
        <taxon>Eukaryota</taxon>
        <taxon>Metazoa</taxon>
        <taxon>Ecdysozoa</taxon>
        <taxon>Arthropoda</taxon>
        <taxon>Hexapoda</taxon>
        <taxon>Insecta</taxon>
        <taxon>Pterygota</taxon>
        <taxon>Neoptera</taxon>
        <taxon>Paraneoptera</taxon>
        <taxon>Psocodea</taxon>
        <taxon>Troctomorpha</taxon>
        <taxon>Phthiraptera</taxon>
        <taxon>Anoplura</taxon>
        <taxon>Polyplacidae</taxon>
        <taxon>Polyplax</taxon>
    </lineage>
</organism>
<comment type="caution">
    <text evidence="1">The sequence shown here is derived from an EMBL/GenBank/DDBJ whole genome shotgun (WGS) entry which is preliminary data.</text>
</comment>
<protein>
    <submittedName>
        <fullName evidence="1">Uncharacterized protein</fullName>
    </submittedName>
</protein>
<proteinExistence type="predicted"/>
<name>A0AAN8NR65_POLSC</name>
<reference evidence="1 2" key="1">
    <citation type="submission" date="2023-10" db="EMBL/GenBank/DDBJ databases">
        <title>Genomes of two closely related lineages of the louse Polyplax serrata with different host specificities.</title>
        <authorList>
            <person name="Martinu J."/>
            <person name="Tarabai H."/>
            <person name="Stefka J."/>
            <person name="Hypsa V."/>
        </authorList>
    </citation>
    <scope>NUCLEOTIDE SEQUENCE [LARGE SCALE GENOMIC DNA]</scope>
    <source>
        <strain evidence="1">HR10_N</strain>
    </source>
</reference>
<evidence type="ECO:0000313" key="1">
    <source>
        <dbReference type="EMBL" id="KAK6619419.1"/>
    </source>
</evidence>
<dbReference type="AlphaFoldDB" id="A0AAN8NR65"/>
<sequence>MGKERVNGPEVEVAVRTEAAAAAAERPKQLEGDPRPILAVGIAISLRPKLFCNDYLYGELMRKVLLRTTESALFGTRQNTNFSNYCQQKIEHDNAVRSNLVTSMEQSLL</sequence>